<name>A0A5J4W7Z0_9EUKA</name>
<reference evidence="1 2" key="1">
    <citation type="submission" date="2019-03" db="EMBL/GenBank/DDBJ databases">
        <title>Single cell metagenomics reveals metabolic interactions within the superorganism composed of flagellate Streblomastix strix and complex community of Bacteroidetes bacteria on its surface.</title>
        <authorList>
            <person name="Treitli S.C."/>
            <person name="Kolisko M."/>
            <person name="Husnik F."/>
            <person name="Keeling P."/>
            <person name="Hampl V."/>
        </authorList>
    </citation>
    <scope>NUCLEOTIDE SEQUENCE [LARGE SCALE GENOMIC DNA]</scope>
    <source>
        <strain evidence="1">ST1C</strain>
    </source>
</reference>
<evidence type="ECO:0000313" key="2">
    <source>
        <dbReference type="Proteomes" id="UP000324800"/>
    </source>
</evidence>
<proteinExistence type="predicted"/>
<evidence type="ECO:0000313" key="1">
    <source>
        <dbReference type="EMBL" id="KAA6391041.1"/>
    </source>
</evidence>
<accession>A0A5J4W7Z0</accession>
<dbReference type="EMBL" id="SNRW01003015">
    <property type="protein sequence ID" value="KAA6391041.1"/>
    <property type="molecule type" value="Genomic_DNA"/>
</dbReference>
<protein>
    <submittedName>
        <fullName evidence="1">Uncharacterized protein</fullName>
    </submittedName>
</protein>
<gene>
    <name evidence="1" type="ORF">EZS28_013429</name>
</gene>
<dbReference type="AlphaFoldDB" id="A0A5J4W7Z0"/>
<sequence length="172" mass="19283">MKLGFILVGRFDSFNPLIQLLIIVSNQRYPKPIGEQAQPVLIGEQTLQQQVKKNDDIFYGSDDGSNEEFVPPAPNAVMKLDLSSQLMRQCFLASSGSDPQLIVYSDRITLTAQFVTTSLFLGGSQLNEYLYKSYHVETRPKTGDQVITLVGTEALNAYFIFCYIDQNGPYII</sequence>
<organism evidence="1 2">
    <name type="scientific">Streblomastix strix</name>
    <dbReference type="NCBI Taxonomy" id="222440"/>
    <lineage>
        <taxon>Eukaryota</taxon>
        <taxon>Metamonada</taxon>
        <taxon>Preaxostyla</taxon>
        <taxon>Oxymonadida</taxon>
        <taxon>Streblomastigidae</taxon>
        <taxon>Streblomastix</taxon>
    </lineage>
</organism>
<comment type="caution">
    <text evidence="1">The sequence shown here is derived from an EMBL/GenBank/DDBJ whole genome shotgun (WGS) entry which is preliminary data.</text>
</comment>
<dbReference type="Proteomes" id="UP000324800">
    <property type="component" value="Unassembled WGS sequence"/>
</dbReference>